<dbReference type="InterPro" id="IPR001080">
    <property type="entry name" value="3Fe4S_ferredoxin"/>
</dbReference>
<dbReference type="PANTHER" id="PTHR36923">
    <property type="entry name" value="FERREDOXIN"/>
    <property type="match status" value="1"/>
</dbReference>
<evidence type="ECO:0000313" key="9">
    <source>
        <dbReference type="EMBL" id="SEG88807.1"/>
    </source>
</evidence>
<keyword evidence="6 8" id="KW-0411">Iron-sulfur</keyword>
<proteinExistence type="predicted"/>
<evidence type="ECO:0000256" key="6">
    <source>
        <dbReference type="ARBA" id="ARBA00023014"/>
    </source>
</evidence>
<keyword evidence="10" id="KW-1185">Reference proteome</keyword>
<gene>
    <name evidence="9" type="ORF">SAMN04489712_12283</name>
</gene>
<dbReference type="PANTHER" id="PTHR36923:SF3">
    <property type="entry name" value="FERREDOXIN"/>
    <property type="match status" value="1"/>
</dbReference>
<reference evidence="10" key="1">
    <citation type="submission" date="2016-10" db="EMBL/GenBank/DDBJ databases">
        <authorList>
            <person name="Varghese N."/>
            <person name="Submissions S."/>
        </authorList>
    </citation>
    <scope>NUCLEOTIDE SEQUENCE [LARGE SCALE GENOMIC DNA]</scope>
    <source>
        <strain evidence="10">DSM 43163</strain>
    </source>
</reference>
<dbReference type="GO" id="GO:0009055">
    <property type="term" value="F:electron transfer activity"/>
    <property type="evidence" value="ECO:0007669"/>
    <property type="project" value="UniProtKB-UniRule"/>
</dbReference>
<evidence type="ECO:0000256" key="2">
    <source>
        <dbReference type="ARBA" id="ARBA00022448"/>
    </source>
</evidence>
<dbReference type="SUPFAM" id="SSF54862">
    <property type="entry name" value="4Fe-4S ferredoxins"/>
    <property type="match status" value="1"/>
</dbReference>
<dbReference type="Pfam" id="PF13459">
    <property type="entry name" value="Fer4_15"/>
    <property type="match status" value="1"/>
</dbReference>
<evidence type="ECO:0000256" key="4">
    <source>
        <dbReference type="ARBA" id="ARBA00022982"/>
    </source>
</evidence>
<dbReference type="GO" id="GO:0051538">
    <property type="term" value="F:3 iron, 4 sulfur cluster binding"/>
    <property type="evidence" value="ECO:0007669"/>
    <property type="project" value="UniProtKB-KW"/>
</dbReference>
<keyword evidence="4 8" id="KW-0249">Electron transport</keyword>
<dbReference type="OrthoDB" id="9803319at2"/>
<evidence type="ECO:0000313" key="10">
    <source>
        <dbReference type="Proteomes" id="UP000236723"/>
    </source>
</evidence>
<keyword evidence="3 8" id="KW-0479">Metal-binding</keyword>
<organism evidence="9 10">
    <name type="scientific">Thermomonospora echinospora</name>
    <dbReference type="NCBI Taxonomy" id="1992"/>
    <lineage>
        <taxon>Bacteria</taxon>
        <taxon>Bacillati</taxon>
        <taxon>Actinomycetota</taxon>
        <taxon>Actinomycetes</taxon>
        <taxon>Streptosporangiales</taxon>
        <taxon>Thermomonosporaceae</taxon>
        <taxon>Thermomonospora</taxon>
    </lineage>
</organism>
<protein>
    <recommendedName>
        <fullName evidence="8">Ferredoxin</fullName>
    </recommendedName>
</protein>
<keyword evidence="2 8" id="KW-0813">Transport</keyword>
<evidence type="ECO:0000256" key="3">
    <source>
        <dbReference type="ARBA" id="ARBA00022723"/>
    </source>
</evidence>
<keyword evidence="5 8" id="KW-0408">Iron</keyword>
<comment type="cofactor">
    <cofactor evidence="1">
        <name>[3Fe-4S] cluster</name>
        <dbReference type="ChEBI" id="CHEBI:21137"/>
    </cofactor>
</comment>
<evidence type="ECO:0000256" key="7">
    <source>
        <dbReference type="ARBA" id="ARBA00023291"/>
    </source>
</evidence>
<evidence type="ECO:0000256" key="5">
    <source>
        <dbReference type="ARBA" id="ARBA00023004"/>
    </source>
</evidence>
<comment type="function">
    <text evidence="8">Ferredoxins are iron-sulfur proteins that transfer electrons in a wide variety of metabolic reactions.</text>
</comment>
<dbReference type="PRINTS" id="PR00352">
    <property type="entry name" value="3FE4SFRDOXIN"/>
</dbReference>
<dbReference type="Proteomes" id="UP000236723">
    <property type="component" value="Unassembled WGS sequence"/>
</dbReference>
<evidence type="ECO:0000256" key="1">
    <source>
        <dbReference type="ARBA" id="ARBA00001927"/>
    </source>
</evidence>
<accession>A0A1H6DTX6</accession>
<evidence type="ECO:0000256" key="8">
    <source>
        <dbReference type="RuleBase" id="RU368020"/>
    </source>
</evidence>
<name>A0A1H6DTX6_9ACTN</name>
<dbReference type="AlphaFoldDB" id="A0A1H6DTX6"/>
<dbReference type="InterPro" id="IPR051269">
    <property type="entry name" value="Fe-S_cluster_ET"/>
</dbReference>
<dbReference type="GO" id="GO:0005506">
    <property type="term" value="F:iron ion binding"/>
    <property type="evidence" value="ECO:0007669"/>
    <property type="project" value="UniProtKB-UniRule"/>
</dbReference>
<dbReference type="EMBL" id="FNVO01000022">
    <property type="protein sequence ID" value="SEG88807.1"/>
    <property type="molecule type" value="Genomic_DNA"/>
</dbReference>
<dbReference type="Gene3D" id="3.30.70.20">
    <property type="match status" value="1"/>
</dbReference>
<keyword evidence="7" id="KW-0003">3Fe-4S</keyword>
<dbReference type="RefSeq" id="WP_103943565.1">
    <property type="nucleotide sequence ID" value="NZ_FNVO01000022.1"/>
</dbReference>
<sequence>MKVFVDATKCSGYGACAELAPNLFELDEWGYAAVIGDGVPSDEAAARRAAAACPELAITIEE</sequence>